<dbReference type="HAMAP" id="MF_00211">
    <property type="entry name" value="TrpD"/>
    <property type="match status" value="1"/>
</dbReference>
<dbReference type="InterPro" id="IPR017459">
    <property type="entry name" value="Glycosyl_Trfase_fam3_N_dom"/>
</dbReference>
<feature type="binding site" evidence="9">
    <location>
        <position position="125"/>
    </location>
    <ligand>
        <name>5-phospho-alpha-D-ribose 1-diphosphate</name>
        <dbReference type="ChEBI" id="CHEBI:58017"/>
    </ligand>
</feature>
<dbReference type="RefSeq" id="WP_092561425.1">
    <property type="nucleotide sequence ID" value="NZ_FNQV01000002.1"/>
</dbReference>
<evidence type="ECO:0000313" key="13">
    <source>
        <dbReference type="Proteomes" id="UP000199288"/>
    </source>
</evidence>
<comment type="subunit">
    <text evidence="9">Homodimer.</text>
</comment>
<evidence type="ECO:0000256" key="3">
    <source>
        <dbReference type="ARBA" id="ARBA00022676"/>
    </source>
</evidence>
<feature type="domain" description="Glycosyl transferase family 3" evidence="10">
    <location>
        <begin position="80"/>
        <end position="333"/>
    </location>
</feature>
<dbReference type="AlphaFoldDB" id="A0A1H3WDR2"/>
<feature type="binding site" evidence="9">
    <location>
        <position position="171"/>
    </location>
    <ligand>
        <name>anthranilate</name>
        <dbReference type="ChEBI" id="CHEBI:16567"/>
        <label>2</label>
    </ligand>
</feature>
<keyword evidence="13" id="KW-1185">Reference proteome</keyword>
<dbReference type="NCBIfam" id="TIGR01245">
    <property type="entry name" value="trpD"/>
    <property type="match status" value="1"/>
</dbReference>
<feature type="binding site" evidence="9">
    <location>
        <begin position="88"/>
        <end position="89"/>
    </location>
    <ligand>
        <name>5-phospho-alpha-D-ribose 1-diphosphate</name>
        <dbReference type="ChEBI" id="CHEBI:58017"/>
    </ligand>
</feature>
<evidence type="ECO:0000256" key="6">
    <source>
        <dbReference type="ARBA" id="ARBA00023141"/>
    </source>
</evidence>
<dbReference type="GO" id="GO:0004048">
    <property type="term" value="F:anthranilate phosphoribosyltransferase activity"/>
    <property type="evidence" value="ECO:0007669"/>
    <property type="project" value="UniProtKB-UniRule"/>
</dbReference>
<dbReference type="PANTHER" id="PTHR43285">
    <property type="entry name" value="ANTHRANILATE PHOSPHORIBOSYLTRANSFERASE"/>
    <property type="match status" value="1"/>
</dbReference>
<proteinExistence type="inferred from homology"/>
<dbReference type="EMBL" id="FNQV01000002">
    <property type="protein sequence ID" value="SDZ84544.1"/>
    <property type="molecule type" value="Genomic_DNA"/>
</dbReference>
<keyword evidence="9" id="KW-0460">Magnesium</keyword>
<keyword evidence="4 9" id="KW-0808">Transferase</keyword>
<organism evidence="12 13">
    <name type="scientific">Bowdeniella nasicola</name>
    <dbReference type="NCBI Taxonomy" id="208480"/>
    <lineage>
        <taxon>Bacteria</taxon>
        <taxon>Bacillati</taxon>
        <taxon>Actinomycetota</taxon>
        <taxon>Actinomycetes</taxon>
        <taxon>Actinomycetales</taxon>
        <taxon>Actinomycetaceae</taxon>
        <taxon>Bowdeniella</taxon>
    </lineage>
</organism>
<comment type="pathway">
    <text evidence="1 9">Amino-acid biosynthesis; L-tryptophan biosynthesis; L-tryptophan from chorismate: step 2/5.</text>
</comment>
<dbReference type="GO" id="GO:0000287">
    <property type="term" value="F:magnesium ion binding"/>
    <property type="evidence" value="ECO:0007669"/>
    <property type="project" value="UniProtKB-UniRule"/>
</dbReference>
<evidence type="ECO:0000313" key="12">
    <source>
        <dbReference type="EMBL" id="SDZ84544.1"/>
    </source>
</evidence>
<feature type="binding site" evidence="9">
    <location>
        <position position="116"/>
    </location>
    <ligand>
        <name>anthranilate</name>
        <dbReference type="ChEBI" id="CHEBI:16567"/>
        <label>1</label>
    </ligand>
</feature>
<comment type="similarity">
    <text evidence="9">Belongs to the anthranilate phosphoribosyltransferase family.</text>
</comment>
<dbReference type="GO" id="GO:0000162">
    <property type="term" value="P:L-tryptophan biosynthetic process"/>
    <property type="evidence" value="ECO:0007669"/>
    <property type="project" value="UniProtKB-UniRule"/>
</dbReference>
<evidence type="ECO:0000256" key="7">
    <source>
        <dbReference type="ARBA" id="ARBA00052328"/>
    </source>
</evidence>
<keyword evidence="2 9" id="KW-0028">Amino-acid biosynthesis</keyword>
<evidence type="ECO:0000256" key="5">
    <source>
        <dbReference type="ARBA" id="ARBA00022822"/>
    </source>
</evidence>
<dbReference type="InterPro" id="IPR036320">
    <property type="entry name" value="Glycosyl_Trfase_fam3_N_dom_sf"/>
</dbReference>
<gene>
    <name evidence="9" type="primary">trpD</name>
    <name evidence="12" type="ORF">SAMN02910418_00375</name>
</gene>
<dbReference type="InterPro" id="IPR000312">
    <property type="entry name" value="Glycosyl_Trfase_fam3"/>
</dbReference>
<dbReference type="SUPFAM" id="SSF52418">
    <property type="entry name" value="Nucleoside phosphorylase/phosphoribosyltransferase catalytic domain"/>
    <property type="match status" value="1"/>
</dbReference>
<keyword evidence="6 9" id="KW-0057">Aromatic amino acid biosynthesis</keyword>
<name>A0A1H3WDR2_9ACTO</name>
<feature type="binding site" evidence="9">
    <location>
        <position position="230"/>
    </location>
    <ligand>
        <name>Mg(2+)</name>
        <dbReference type="ChEBI" id="CHEBI:18420"/>
        <label>2</label>
    </ligand>
</feature>
<sequence length="345" mass="35732">MTSHEFFWPDLLASLVAGEDLSYEQTCWAMGQIMADQVEPATLGAFLVGLATKGESVPELKGLADTMLAHATPIDLPAGAIDIVGTGGDRAKTVNISTMASIVIAGSGLPVAKHGNRASSSASGSADVLEALGVDLGLELERAAQGYREVGICFLFANLFHPSMRFAAPTRRELGIGTAFNVLGPLTNPARPRACAIGVASARHAPLVAGVLAERGTSAMVFRGANGLDELTSTAVNQVWRVVDGAVHYEEFDARQLGLPAAEIADLRGADAQFNADVARRVLSGEIDIIAQTVALNAAAAMVAASGQHGELGADLAAQYERALDTLRSGAALATLNAWVAFSGR</sequence>
<evidence type="ECO:0000256" key="4">
    <source>
        <dbReference type="ARBA" id="ARBA00022679"/>
    </source>
</evidence>
<dbReference type="InterPro" id="IPR035902">
    <property type="entry name" value="Nuc_phospho_transferase"/>
</dbReference>
<feature type="binding site" evidence="9">
    <location>
        <position position="93"/>
    </location>
    <ligand>
        <name>5-phospho-alpha-D-ribose 1-diphosphate</name>
        <dbReference type="ChEBI" id="CHEBI:58017"/>
    </ligand>
</feature>
<feature type="binding site" evidence="9">
    <location>
        <begin position="95"/>
        <end position="98"/>
    </location>
    <ligand>
        <name>5-phospho-alpha-D-ribose 1-diphosphate</name>
        <dbReference type="ChEBI" id="CHEBI:58017"/>
    </ligand>
</feature>
<evidence type="ECO:0000256" key="9">
    <source>
        <dbReference type="HAMAP-Rule" id="MF_00211"/>
    </source>
</evidence>
<evidence type="ECO:0000256" key="1">
    <source>
        <dbReference type="ARBA" id="ARBA00004907"/>
    </source>
</evidence>
<comment type="caution">
    <text evidence="9">Lacks conserved residue(s) required for the propagation of feature annotation.</text>
</comment>
<comment type="catalytic activity">
    <reaction evidence="7 9">
        <text>N-(5-phospho-beta-D-ribosyl)anthranilate + diphosphate = 5-phospho-alpha-D-ribose 1-diphosphate + anthranilate</text>
        <dbReference type="Rhea" id="RHEA:11768"/>
        <dbReference type="ChEBI" id="CHEBI:16567"/>
        <dbReference type="ChEBI" id="CHEBI:18277"/>
        <dbReference type="ChEBI" id="CHEBI:33019"/>
        <dbReference type="ChEBI" id="CHEBI:58017"/>
        <dbReference type="EC" id="2.4.2.18"/>
    </reaction>
</comment>
<keyword evidence="9" id="KW-0479">Metal-binding</keyword>
<accession>A0A1H3WDR2</accession>
<keyword evidence="5 9" id="KW-0822">Tryptophan biosynthesis</keyword>
<feature type="binding site" evidence="9">
    <location>
        <position position="85"/>
    </location>
    <ligand>
        <name>5-phospho-alpha-D-ribose 1-diphosphate</name>
        <dbReference type="ChEBI" id="CHEBI:58017"/>
    </ligand>
</feature>
<evidence type="ECO:0000256" key="2">
    <source>
        <dbReference type="ARBA" id="ARBA00022605"/>
    </source>
</evidence>
<dbReference type="FunFam" id="3.40.1030.10:FF:000002">
    <property type="entry name" value="Anthranilate phosphoribosyltransferase"/>
    <property type="match status" value="1"/>
</dbReference>
<dbReference type="Pfam" id="PF00591">
    <property type="entry name" value="Glycos_transf_3"/>
    <property type="match status" value="1"/>
</dbReference>
<feature type="binding site" evidence="9">
    <location>
        <position position="97"/>
    </location>
    <ligand>
        <name>Mg(2+)</name>
        <dbReference type="ChEBI" id="CHEBI:18420"/>
        <label>1</label>
    </ligand>
</feature>
<feature type="binding site" evidence="9">
    <location>
        <begin position="113"/>
        <end position="121"/>
    </location>
    <ligand>
        <name>5-phospho-alpha-D-ribose 1-diphosphate</name>
        <dbReference type="ChEBI" id="CHEBI:58017"/>
    </ligand>
</feature>
<protein>
    <recommendedName>
        <fullName evidence="9">Anthranilate phosphoribosyltransferase</fullName>
        <ecNumber evidence="9">2.4.2.18</ecNumber>
    </recommendedName>
</protein>
<comment type="function">
    <text evidence="9">Catalyzes the transfer of the phosphoribosyl group of 5-phosphorylribose-1-pyrophosphate (PRPP) to anthranilate to yield N-(5'-phosphoribosyl)-anthranilate (PRA).</text>
</comment>
<dbReference type="Gene3D" id="1.20.970.10">
    <property type="entry name" value="Transferase, Pyrimidine Nucleoside Phosphorylase, Chain C"/>
    <property type="match status" value="1"/>
</dbReference>
<dbReference type="OrthoDB" id="9806430at2"/>
<evidence type="ECO:0000256" key="8">
    <source>
        <dbReference type="ARBA" id="ARBA00061188"/>
    </source>
</evidence>
<dbReference type="UniPathway" id="UPA00035">
    <property type="reaction ID" value="UER00041"/>
</dbReference>
<comment type="similarity">
    <text evidence="8">In the C-terminal section; belongs to the anthranilate phosphoribosyltransferase family.</text>
</comment>
<keyword evidence="3 9" id="KW-0328">Glycosyltransferase</keyword>
<dbReference type="PANTHER" id="PTHR43285:SF2">
    <property type="entry name" value="ANTHRANILATE PHOSPHORIBOSYLTRANSFERASE"/>
    <property type="match status" value="1"/>
</dbReference>
<dbReference type="Gene3D" id="3.40.1030.10">
    <property type="entry name" value="Nucleoside phosphorylase/phosphoribosyltransferase catalytic domain"/>
    <property type="match status" value="1"/>
</dbReference>
<evidence type="ECO:0000259" key="10">
    <source>
        <dbReference type="Pfam" id="PF00591"/>
    </source>
</evidence>
<dbReference type="SUPFAM" id="SSF47648">
    <property type="entry name" value="Nucleoside phosphorylase/phosphoribosyltransferase N-terminal domain"/>
    <property type="match status" value="1"/>
</dbReference>
<dbReference type="EC" id="2.4.2.18" evidence="9"/>
<feature type="domain" description="Glycosyl transferase family 3 N-terminal" evidence="11">
    <location>
        <begin position="10"/>
        <end position="71"/>
    </location>
</feature>
<reference evidence="13" key="1">
    <citation type="submission" date="2016-10" db="EMBL/GenBank/DDBJ databases">
        <authorList>
            <person name="Varghese N."/>
            <person name="Submissions S."/>
        </authorList>
    </citation>
    <scope>NUCLEOTIDE SEQUENCE [LARGE SCALE GENOMIC DNA]</scope>
    <source>
        <strain evidence="13">KPR-1</strain>
    </source>
</reference>
<dbReference type="Pfam" id="PF02885">
    <property type="entry name" value="Glycos_trans_3N"/>
    <property type="match status" value="1"/>
</dbReference>
<dbReference type="InterPro" id="IPR005940">
    <property type="entry name" value="Anthranilate_Pribosyl_Tfrase"/>
</dbReference>
<dbReference type="Proteomes" id="UP000199288">
    <property type="component" value="Unassembled WGS sequence"/>
</dbReference>
<feature type="binding site" evidence="9">
    <location>
        <position position="230"/>
    </location>
    <ligand>
        <name>Mg(2+)</name>
        <dbReference type="ChEBI" id="CHEBI:18420"/>
        <label>1</label>
    </ligand>
</feature>
<feature type="binding site" evidence="9">
    <location>
        <position position="85"/>
    </location>
    <ligand>
        <name>anthranilate</name>
        <dbReference type="ChEBI" id="CHEBI:16567"/>
        <label>1</label>
    </ligand>
</feature>
<dbReference type="GO" id="GO:0005829">
    <property type="term" value="C:cytosol"/>
    <property type="evidence" value="ECO:0007669"/>
    <property type="project" value="TreeGrafter"/>
</dbReference>
<comment type="cofactor">
    <cofactor evidence="9">
        <name>Mg(2+)</name>
        <dbReference type="ChEBI" id="CHEBI:18420"/>
    </cofactor>
    <text evidence="9">Binds 2 magnesium ions per monomer.</text>
</comment>
<feature type="binding site" evidence="9">
    <location>
        <position position="229"/>
    </location>
    <ligand>
        <name>Mg(2+)</name>
        <dbReference type="ChEBI" id="CHEBI:18420"/>
        <label>2</label>
    </ligand>
</feature>
<evidence type="ECO:0000259" key="11">
    <source>
        <dbReference type="Pfam" id="PF02885"/>
    </source>
</evidence>